<dbReference type="InterPro" id="IPR036291">
    <property type="entry name" value="NAD(P)-bd_dom_sf"/>
</dbReference>
<evidence type="ECO:0000259" key="1">
    <source>
        <dbReference type="Pfam" id="PF02737"/>
    </source>
</evidence>
<dbReference type="EMBL" id="JAAWVN010011280">
    <property type="protein sequence ID" value="MBN3291153.1"/>
    <property type="molecule type" value="Genomic_DNA"/>
</dbReference>
<feature type="non-terminal residue" evidence="2">
    <location>
        <position position="1"/>
    </location>
</feature>
<feature type="non-terminal residue" evidence="2">
    <location>
        <position position="141"/>
    </location>
</feature>
<dbReference type="Proteomes" id="UP001166052">
    <property type="component" value="Unassembled WGS sequence"/>
</dbReference>
<evidence type="ECO:0000313" key="3">
    <source>
        <dbReference type="Proteomes" id="UP001166052"/>
    </source>
</evidence>
<name>A0ABS2YXD2_POLSE</name>
<dbReference type="PANTHER" id="PTHR48075:SF1">
    <property type="entry name" value="LAMBDA-CRYSTALLIN HOMOLOG"/>
    <property type="match status" value="1"/>
</dbReference>
<dbReference type="InterPro" id="IPR006176">
    <property type="entry name" value="3-OHacyl-CoA_DH_NAD-bd"/>
</dbReference>
<feature type="domain" description="3-hydroxyacyl-CoA dehydrogenase NAD binding" evidence="1">
    <location>
        <begin position="2"/>
        <end position="126"/>
    </location>
</feature>
<accession>A0ABS2YXD2</accession>
<dbReference type="PANTHER" id="PTHR48075">
    <property type="entry name" value="3-HYDROXYACYL-COA DEHYDROGENASE FAMILY PROTEIN"/>
    <property type="match status" value="1"/>
</dbReference>
<evidence type="ECO:0000313" key="2">
    <source>
        <dbReference type="EMBL" id="MBN3291153.1"/>
    </source>
</evidence>
<proteinExistence type="predicted"/>
<protein>
    <submittedName>
        <fullName evidence="2">CRYL1 protein</fullName>
    </submittedName>
</protein>
<organism evidence="2 3">
    <name type="scientific">Polypterus senegalus</name>
    <name type="common">Senegal bichir</name>
    <dbReference type="NCBI Taxonomy" id="55291"/>
    <lineage>
        <taxon>Eukaryota</taxon>
        <taxon>Metazoa</taxon>
        <taxon>Chordata</taxon>
        <taxon>Craniata</taxon>
        <taxon>Vertebrata</taxon>
        <taxon>Euteleostomi</taxon>
        <taxon>Actinopterygii</taxon>
        <taxon>Polypteriformes</taxon>
        <taxon>Polypteridae</taxon>
        <taxon>Polypterus</taxon>
    </lineage>
</organism>
<comment type="caution">
    <text evidence="2">The sequence shown here is derived from an EMBL/GenBank/DDBJ whole genome shotgun (WGS) entry which is preliminary data.</text>
</comment>
<dbReference type="SUPFAM" id="SSF51735">
    <property type="entry name" value="NAD(P)-binding Rossmann-fold domains"/>
    <property type="match status" value="1"/>
</dbReference>
<dbReference type="Pfam" id="PF02737">
    <property type="entry name" value="3HCDH_N"/>
    <property type="match status" value="1"/>
</dbReference>
<dbReference type="Gene3D" id="3.40.50.720">
    <property type="entry name" value="NAD(P)-binding Rossmann-like Domain"/>
    <property type="match status" value="1"/>
</dbReference>
<sequence length="141" mass="15825">MVFASGGYRVKIYDIQAGQARRAQEDISKEMRKLQDSGFLRGLLSAEEQTSLISSHDDLKETLESAFFIQECIYENLSAKQEIFCAVESHVADGVILSSSTSCILPTNVFSKVKNRKRCIVSHPVSMHDILATILFVLWHT</sequence>
<gene>
    <name evidence="2" type="primary">Cryl1</name>
    <name evidence="2" type="ORF">GTO92_0022441</name>
</gene>
<reference evidence="2" key="1">
    <citation type="journal article" date="2021" name="Cell">
        <title>Tracing the genetic footprints of vertebrate landing in non-teleost ray-finned fishes.</title>
        <authorList>
            <person name="Bi X."/>
            <person name="Wang K."/>
            <person name="Yang L."/>
            <person name="Pan H."/>
            <person name="Jiang H."/>
            <person name="Wei Q."/>
            <person name="Fang M."/>
            <person name="Yu H."/>
            <person name="Zhu C."/>
            <person name="Cai Y."/>
            <person name="He Y."/>
            <person name="Gan X."/>
            <person name="Zeng H."/>
            <person name="Yu D."/>
            <person name="Zhu Y."/>
            <person name="Jiang H."/>
            <person name="Qiu Q."/>
            <person name="Yang H."/>
            <person name="Zhang Y.E."/>
            <person name="Wang W."/>
            <person name="Zhu M."/>
            <person name="He S."/>
            <person name="Zhang G."/>
        </authorList>
    </citation>
    <scope>NUCLEOTIDE SEQUENCE</scope>
    <source>
        <strain evidence="2">Bchr_001</strain>
    </source>
</reference>
<keyword evidence="3" id="KW-1185">Reference proteome</keyword>